<organism evidence="1 2">
    <name type="scientific">Rhodovulum marinum</name>
    <dbReference type="NCBI Taxonomy" id="320662"/>
    <lineage>
        <taxon>Bacteria</taxon>
        <taxon>Pseudomonadati</taxon>
        <taxon>Pseudomonadota</taxon>
        <taxon>Alphaproteobacteria</taxon>
        <taxon>Rhodobacterales</taxon>
        <taxon>Paracoccaceae</taxon>
        <taxon>Rhodovulum</taxon>
    </lineage>
</organism>
<keyword evidence="2" id="KW-1185">Reference proteome</keyword>
<evidence type="ECO:0000313" key="1">
    <source>
        <dbReference type="EMBL" id="TCP42303.1"/>
    </source>
</evidence>
<protein>
    <submittedName>
        <fullName evidence="1">Uncharacterized protein</fullName>
    </submittedName>
</protein>
<accession>A0A4R2Q123</accession>
<reference evidence="1 2" key="1">
    <citation type="submission" date="2019-03" db="EMBL/GenBank/DDBJ databases">
        <title>Genomic Encyclopedia of Type Strains, Phase IV (KMG-IV): sequencing the most valuable type-strain genomes for metagenomic binning, comparative biology and taxonomic classification.</title>
        <authorList>
            <person name="Goeker M."/>
        </authorList>
    </citation>
    <scope>NUCLEOTIDE SEQUENCE [LARGE SCALE GENOMIC DNA]</scope>
    <source>
        <strain evidence="1 2">DSM 18063</strain>
    </source>
</reference>
<dbReference type="EMBL" id="SLXP01000003">
    <property type="protein sequence ID" value="TCP42303.1"/>
    <property type="molecule type" value="Genomic_DNA"/>
</dbReference>
<dbReference type="AlphaFoldDB" id="A0A4R2Q123"/>
<evidence type="ECO:0000313" key="2">
    <source>
        <dbReference type="Proteomes" id="UP000294835"/>
    </source>
</evidence>
<gene>
    <name evidence="1" type="ORF">EV662_103210</name>
</gene>
<dbReference type="OrthoDB" id="7871601at2"/>
<comment type="caution">
    <text evidence="1">The sequence shown here is derived from an EMBL/GenBank/DDBJ whole genome shotgun (WGS) entry which is preliminary data.</text>
</comment>
<proteinExistence type="predicted"/>
<name>A0A4R2Q123_9RHOB</name>
<dbReference type="RefSeq" id="WP_132461438.1">
    <property type="nucleotide sequence ID" value="NZ_SLXP01000003.1"/>
</dbReference>
<sequence length="63" mass="6763">MSHCETSSRIVAFASQCGAAQNPIAAARSRGWLDEKGRPTRDGRVLVDALGRNVAYGVYRLVG</sequence>
<dbReference type="Proteomes" id="UP000294835">
    <property type="component" value="Unassembled WGS sequence"/>
</dbReference>